<evidence type="ECO:0000313" key="1">
    <source>
        <dbReference type="EMBL" id="SFR82663.1"/>
    </source>
</evidence>
<protein>
    <recommendedName>
        <fullName evidence="3">DUF3990 domain-containing protein</fullName>
    </recommendedName>
</protein>
<dbReference type="Proteomes" id="UP000214760">
    <property type="component" value="Unassembled WGS sequence"/>
</dbReference>
<name>A0A1I6JUN5_9FIRM</name>
<organism evidence="1 2">
    <name type="scientific">[Clostridium] aminophilum</name>
    <dbReference type="NCBI Taxonomy" id="1526"/>
    <lineage>
        <taxon>Bacteria</taxon>
        <taxon>Bacillati</taxon>
        <taxon>Bacillota</taxon>
        <taxon>Clostridia</taxon>
        <taxon>Lachnospirales</taxon>
        <taxon>Lachnospiraceae</taxon>
    </lineage>
</organism>
<dbReference type="RefSeq" id="WP_081844209.1">
    <property type="nucleotide sequence ID" value="NZ_FOZC01000011.1"/>
</dbReference>
<evidence type="ECO:0000313" key="2">
    <source>
        <dbReference type="Proteomes" id="UP000214760"/>
    </source>
</evidence>
<dbReference type="InterPro" id="IPR025051">
    <property type="entry name" value="DUF3990"/>
</dbReference>
<dbReference type="EMBL" id="FOZC01000011">
    <property type="protein sequence ID" value="SFR82663.1"/>
    <property type="molecule type" value="Genomic_DNA"/>
</dbReference>
<evidence type="ECO:0008006" key="3">
    <source>
        <dbReference type="Google" id="ProtNLM"/>
    </source>
</evidence>
<accession>A0A1I6JUN5</accession>
<dbReference type="AlphaFoldDB" id="A0A1I6JUN5"/>
<dbReference type="Pfam" id="PF13151">
    <property type="entry name" value="DUF3990"/>
    <property type="match status" value="1"/>
</dbReference>
<gene>
    <name evidence="1" type="ORF">SAMN02910262_01972</name>
</gene>
<proteinExistence type="predicted"/>
<reference evidence="1 2" key="1">
    <citation type="submission" date="2016-10" db="EMBL/GenBank/DDBJ databases">
        <authorList>
            <person name="de Groot N.N."/>
        </authorList>
    </citation>
    <scope>NUCLEOTIDE SEQUENCE [LARGE SCALE GENOMIC DNA]</scope>
    <source>
        <strain evidence="1 2">F</strain>
    </source>
</reference>
<sequence length="56" mass="6445">MIVYHGSIDVVQNPDVNHSFRPLDFGMGFYVTTVKIAFITQKAIDQLLTFDSYYEV</sequence>